<comment type="subcellular location">
    <subcellularLocation>
        <location evidence="2">Endoplasmic reticulum membrane</location>
        <topology evidence="2">Multi-pass membrane protein</topology>
    </subcellularLocation>
</comment>
<dbReference type="Proteomes" id="UP001194696">
    <property type="component" value="Unassembled WGS sequence"/>
</dbReference>
<feature type="transmembrane region" description="Helical" evidence="9">
    <location>
        <begin position="214"/>
        <end position="233"/>
    </location>
</feature>
<keyword evidence="6" id="KW-0256">Endoplasmic reticulum</keyword>
<evidence type="ECO:0000313" key="11">
    <source>
        <dbReference type="EMBL" id="KAG0287277.1"/>
    </source>
</evidence>
<evidence type="ECO:0000256" key="10">
    <source>
        <dbReference type="SAM" id="SignalP"/>
    </source>
</evidence>
<dbReference type="Gene3D" id="3.40.30.10">
    <property type="entry name" value="Glutaredoxin"/>
    <property type="match status" value="1"/>
</dbReference>
<evidence type="ECO:0000256" key="3">
    <source>
        <dbReference type="ARBA" id="ARBA00009561"/>
    </source>
</evidence>
<accession>A0ABQ7JXP2</accession>
<evidence type="ECO:0000313" key="12">
    <source>
        <dbReference type="Proteomes" id="UP001194696"/>
    </source>
</evidence>
<dbReference type="Pfam" id="PF04756">
    <property type="entry name" value="OST3_OST6"/>
    <property type="match status" value="1"/>
</dbReference>
<evidence type="ECO:0000256" key="2">
    <source>
        <dbReference type="ARBA" id="ARBA00004477"/>
    </source>
</evidence>
<name>A0ABQ7JXP2_9FUNG</name>
<feature type="transmembrane region" description="Helical" evidence="9">
    <location>
        <begin position="267"/>
        <end position="286"/>
    </location>
</feature>
<evidence type="ECO:0000256" key="4">
    <source>
        <dbReference type="ARBA" id="ARBA00022692"/>
    </source>
</evidence>
<gene>
    <name evidence="11" type="primary">OST3_1</name>
    <name evidence="11" type="ORF">BGZ96_008798</name>
</gene>
<evidence type="ECO:0000256" key="8">
    <source>
        <dbReference type="ARBA" id="ARBA00023136"/>
    </source>
</evidence>
<feature type="transmembrane region" description="Helical" evidence="9">
    <location>
        <begin position="182"/>
        <end position="202"/>
    </location>
</feature>
<keyword evidence="5 10" id="KW-0732">Signal</keyword>
<dbReference type="InterPro" id="IPR036249">
    <property type="entry name" value="Thioredoxin-like_sf"/>
</dbReference>
<keyword evidence="11" id="KW-0808">Transferase</keyword>
<dbReference type="PANTHER" id="PTHR12692">
    <property type="entry name" value="DOLICHYL-DIPHOSPHOOLIGOSACCHARIDE--PROTEIN GLYCOSYLTRANSFERASE-RELATED"/>
    <property type="match status" value="1"/>
</dbReference>
<proteinExistence type="inferred from homology"/>
<keyword evidence="4 9" id="KW-0812">Transmembrane</keyword>
<comment type="caution">
    <text evidence="11">The sequence shown here is derived from an EMBL/GenBank/DDBJ whole genome shotgun (WGS) entry which is preliminary data.</text>
</comment>
<evidence type="ECO:0000256" key="7">
    <source>
        <dbReference type="ARBA" id="ARBA00022989"/>
    </source>
</evidence>
<evidence type="ECO:0000256" key="5">
    <source>
        <dbReference type="ARBA" id="ARBA00022729"/>
    </source>
</evidence>
<comment type="similarity">
    <text evidence="3">Belongs to the OST3/OST6 family.</text>
</comment>
<feature type="signal peptide" evidence="10">
    <location>
        <begin position="1"/>
        <end position="27"/>
    </location>
</feature>
<comment type="function">
    <text evidence="1">Subunit of the oligosaccharyl transferase (OST) complex that catalyzes the initial transfer of a defined glycan (Glc(3)Man(9)GlcNAc(2) in eukaryotes) from the lipid carrier dolichol-pyrophosphate to an asparagine residue within an Asn-X-Ser/Thr consensus motif in nascent polypeptide chains, the first step in protein N-glycosylation. N-glycosylation occurs cotranslationally and the complex associates with the Sec61 complex at the channel-forming translocon complex that mediates protein translocation across the endoplasmic reticulum (ER). All subunits are required for a maximal enzyme activity.</text>
</comment>
<evidence type="ECO:0000256" key="9">
    <source>
        <dbReference type="SAM" id="Phobius"/>
    </source>
</evidence>
<keyword evidence="8 9" id="KW-0472">Membrane</keyword>
<dbReference type="PANTHER" id="PTHR12692:SF0">
    <property type="entry name" value="GH11935P"/>
    <property type="match status" value="1"/>
</dbReference>
<reference evidence="11 12" key="1">
    <citation type="journal article" date="2020" name="Fungal Divers.">
        <title>Resolving the Mortierellaceae phylogeny through synthesis of multi-gene phylogenetics and phylogenomics.</title>
        <authorList>
            <person name="Vandepol N."/>
            <person name="Liber J."/>
            <person name="Desiro A."/>
            <person name="Na H."/>
            <person name="Kennedy M."/>
            <person name="Barry K."/>
            <person name="Grigoriev I.V."/>
            <person name="Miller A.N."/>
            <person name="O'Donnell K."/>
            <person name="Stajich J.E."/>
            <person name="Bonito G."/>
        </authorList>
    </citation>
    <scope>NUCLEOTIDE SEQUENCE [LARGE SCALE GENOMIC DNA]</scope>
    <source>
        <strain evidence="11 12">AD045</strain>
    </source>
</reference>
<dbReference type="InterPro" id="IPR021149">
    <property type="entry name" value="OligosaccharylTrfase_OST3/OST6"/>
</dbReference>
<evidence type="ECO:0000256" key="1">
    <source>
        <dbReference type="ARBA" id="ARBA00002791"/>
    </source>
</evidence>
<dbReference type="EMBL" id="JAAAIM010000504">
    <property type="protein sequence ID" value="KAG0287277.1"/>
    <property type="molecule type" value="Genomic_DNA"/>
</dbReference>
<sequence>MAVISRAMLLTLLLALLALLSASPSLAQDNDALLQKKVSRLEAKASKNKGLIELDSLAFEDVMARPRNYSMVVLFTAISPEFNCVPCLNFAPEYKMVAAGWSKLANKSQLFFSVLDFKAGQAVFQKFGMNSAPSVLYFPASSNEASQDRYDFGKSGFQAEPFAAWVQARSGISVKVQRPFDFMGLAVKLLGTFSAVFTVTVFARKGRKIFSSKYFWSTASMITIFVMISGHMWNQIRNPPYSMPTQQGRSGFIANGFQNQFGLETQIIAVLYSLLTGAAIVLISVVPRIESPVGQRATVWVCMGMFTFVFSILIQVFKMKNPGYPFTLMFR</sequence>
<organism evidence="11 12">
    <name type="scientific">Linnemannia gamsii</name>
    <dbReference type="NCBI Taxonomy" id="64522"/>
    <lineage>
        <taxon>Eukaryota</taxon>
        <taxon>Fungi</taxon>
        <taxon>Fungi incertae sedis</taxon>
        <taxon>Mucoromycota</taxon>
        <taxon>Mortierellomycotina</taxon>
        <taxon>Mortierellomycetes</taxon>
        <taxon>Mortierellales</taxon>
        <taxon>Mortierellaceae</taxon>
        <taxon>Linnemannia</taxon>
    </lineage>
</organism>
<feature type="chain" id="PRO_5045198975" evidence="10">
    <location>
        <begin position="28"/>
        <end position="331"/>
    </location>
</feature>
<keyword evidence="7 9" id="KW-1133">Transmembrane helix</keyword>
<protein>
    <submittedName>
        <fullName evidence="11">Oligosaccharyl transferase subunit ost3/OST6</fullName>
    </submittedName>
</protein>
<feature type="transmembrane region" description="Helical" evidence="9">
    <location>
        <begin position="298"/>
        <end position="317"/>
    </location>
</feature>
<keyword evidence="12" id="KW-1185">Reference proteome</keyword>
<dbReference type="SUPFAM" id="SSF52833">
    <property type="entry name" value="Thioredoxin-like"/>
    <property type="match status" value="1"/>
</dbReference>
<dbReference type="GO" id="GO:0016740">
    <property type="term" value="F:transferase activity"/>
    <property type="evidence" value="ECO:0007669"/>
    <property type="project" value="UniProtKB-KW"/>
</dbReference>
<evidence type="ECO:0000256" key="6">
    <source>
        <dbReference type="ARBA" id="ARBA00022824"/>
    </source>
</evidence>
<dbReference type="CDD" id="cd02961">
    <property type="entry name" value="PDI_a_family"/>
    <property type="match status" value="1"/>
</dbReference>